<dbReference type="InterPro" id="IPR002028">
    <property type="entry name" value="Trp_synthase_suA"/>
</dbReference>
<keyword evidence="6 8" id="KW-0456">Lyase</keyword>
<evidence type="ECO:0000256" key="2">
    <source>
        <dbReference type="ARBA" id="ARBA00011270"/>
    </source>
</evidence>
<comment type="subunit">
    <text evidence="2 8">Tetramer of two alpha and two beta chains.</text>
</comment>
<evidence type="ECO:0000256" key="9">
    <source>
        <dbReference type="RuleBase" id="RU003662"/>
    </source>
</evidence>
<keyword evidence="4 8" id="KW-0822">Tryptophan biosynthesis</keyword>
<evidence type="ECO:0000256" key="1">
    <source>
        <dbReference type="ARBA" id="ARBA00004733"/>
    </source>
</evidence>
<dbReference type="InterPro" id="IPR011060">
    <property type="entry name" value="RibuloseP-bd_barrel"/>
</dbReference>
<keyword evidence="10" id="KW-0150">Chloroplast</keyword>
<comment type="pathway">
    <text evidence="1 8">Amino-acid biosynthesis; L-tryptophan biosynthesis; L-tryptophan from chorismate: step 5/5.</text>
</comment>
<evidence type="ECO:0000256" key="7">
    <source>
        <dbReference type="ARBA" id="ARBA00049047"/>
    </source>
</evidence>
<dbReference type="Gene3D" id="3.20.20.70">
    <property type="entry name" value="Aldolase class I"/>
    <property type="match status" value="1"/>
</dbReference>
<organism evidence="10">
    <name type="scientific">Dasya naccarioides</name>
    <dbReference type="NCBI Taxonomy" id="2007180"/>
    <lineage>
        <taxon>Eukaryota</taxon>
        <taxon>Rhodophyta</taxon>
        <taxon>Florideophyceae</taxon>
        <taxon>Rhodymeniophycidae</taxon>
        <taxon>Ceramiales</taxon>
        <taxon>Dasyaceae</taxon>
        <taxon>Dasya</taxon>
    </lineage>
</organism>
<dbReference type="GO" id="GO:0009507">
    <property type="term" value="C:chloroplast"/>
    <property type="evidence" value="ECO:0007669"/>
    <property type="project" value="UniProtKB-SubCell"/>
</dbReference>
<evidence type="ECO:0000256" key="4">
    <source>
        <dbReference type="ARBA" id="ARBA00022822"/>
    </source>
</evidence>
<dbReference type="CDD" id="cd04724">
    <property type="entry name" value="Tryptophan_synthase_alpha"/>
    <property type="match status" value="1"/>
</dbReference>
<dbReference type="PANTHER" id="PTHR43406:SF1">
    <property type="entry name" value="TRYPTOPHAN SYNTHASE ALPHA CHAIN, CHLOROPLASTIC"/>
    <property type="match status" value="1"/>
</dbReference>
<name>A0A1Z1MH96_9FLOR</name>
<keyword evidence="5 8" id="KW-0057">Aromatic amino acid biosynthesis</keyword>
<evidence type="ECO:0000256" key="6">
    <source>
        <dbReference type="ARBA" id="ARBA00023239"/>
    </source>
</evidence>
<feature type="active site" description="Proton acceptor" evidence="8">
    <location>
        <position position="60"/>
    </location>
</feature>
<dbReference type="EMBL" id="MF101436">
    <property type="protein sequence ID" value="ARW65124.1"/>
    <property type="molecule type" value="Genomic_DNA"/>
</dbReference>
<comment type="similarity">
    <text evidence="8 9">Belongs to the TrpA family.</text>
</comment>
<geneLocation type="chloroplast" evidence="10"/>
<dbReference type="PANTHER" id="PTHR43406">
    <property type="entry name" value="TRYPTOPHAN SYNTHASE, ALPHA CHAIN"/>
    <property type="match status" value="1"/>
</dbReference>
<keyword evidence="3 8" id="KW-0028">Amino-acid biosynthesis</keyword>
<reference evidence="10" key="1">
    <citation type="journal article" date="2017" name="J. Phycol.">
        <title>Analysis of chloroplast genomes and a supermatrix inform reclassification of the Rhodomelaceae (Rhodophyta).</title>
        <authorList>
            <person name="Diaz-Tapia P."/>
            <person name="Maggs C.A."/>
            <person name="West J.A."/>
            <person name="Verbruggen H."/>
        </authorList>
    </citation>
    <scope>NUCLEOTIDE SEQUENCE</scope>
    <source>
        <strain evidence="10">PD888</strain>
    </source>
</reference>
<dbReference type="HAMAP" id="MF_00131">
    <property type="entry name" value="Trp_synth_alpha"/>
    <property type="match status" value="1"/>
</dbReference>
<evidence type="ECO:0000256" key="3">
    <source>
        <dbReference type="ARBA" id="ARBA00022605"/>
    </source>
</evidence>
<dbReference type="SUPFAM" id="SSF51366">
    <property type="entry name" value="Ribulose-phoshate binding barrel"/>
    <property type="match status" value="1"/>
</dbReference>
<comment type="function">
    <text evidence="8">The alpha subunit is responsible for the aldol cleavage of indoleglycerol phosphate to indole and glyceraldehyde 3-phosphate.</text>
</comment>
<sequence>MNNISRILNDKRQNSSCALIPFITAGFPNLDLTIQALYTLDNQGADLIELGIPYIDALADGPLIQKSSNVALKQGVYIDQVLSILNFVSSNINAPIIIFSYYNPILVRGIELFIYEISVAGAKGLIIPDLPLEETDELISYCLFYDIELILFIAPTSSYDRISTILSKSPGCLYLVSTTGVTGIRNHVNKKLDSLSKYIKSKSDKSVMLGFGISNTQQAAEVSSLNIDGVVMGSAFINILSDSNLSNSDIIDKLGDFCKDIKSSINF</sequence>
<evidence type="ECO:0000256" key="8">
    <source>
        <dbReference type="HAMAP-Rule" id="MF_00131"/>
    </source>
</evidence>
<dbReference type="GO" id="GO:0004834">
    <property type="term" value="F:tryptophan synthase activity"/>
    <property type="evidence" value="ECO:0007669"/>
    <property type="project" value="UniProtKB-UniRule"/>
</dbReference>
<keyword evidence="10" id="KW-0934">Plastid</keyword>
<dbReference type="GeneID" id="33358051"/>
<protein>
    <recommendedName>
        <fullName evidence="8">Tryptophan synthase alpha chain</fullName>
        <ecNumber evidence="8">4.2.1.20</ecNumber>
    </recommendedName>
</protein>
<dbReference type="UniPathway" id="UPA00035">
    <property type="reaction ID" value="UER00044"/>
</dbReference>
<proteinExistence type="inferred from homology"/>
<dbReference type="InterPro" id="IPR013785">
    <property type="entry name" value="Aldolase_TIM"/>
</dbReference>
<dbReference type="NCBIfam" id="TIGR00262">
    <property type="entry name" value="trpA"/>
    <property type="match status" value="1"/>
</dbReference>
<accession>A0A1Z1MH96</accession>
<gene>
    <name evidence="8 10" type="primary">trpA</name>
</gene>
<feature type="active site" description="Proton acceptor" evidence="8">
    <location>
        <position position="49"/>
    </location>
</feature>
<dbReference type="GO" id="GO:0005829">
    <property type="term" value="C:cytosol"/>
    <property type="evidence" value="ECO:0007669"/>
    <property type="project" value="TreeGrafter"/>
</dbReference>
<dbReference type="RefSeq" id="YP_009395938.1">
    <property type="nucleotide sequence ID" value="NC_035280.1"/>
</dbReference>
<dbReference type="AlphaFoldDB" id="A0A1Z1MH96"/>
<comment type="catalytic activity">
    <reaction evidence="7 8">
        <text>(1S,2R)-1-C-(indol-3-yl)glycerol 3-phosphate + L-serine = D-glyceraldehyde 3-phosphate + L-tryptophan + H2O</text>
        <dbReference type="Rhea" id="RHEA:10532"/>
        <dbReference type="ChEBI" id="CHEBI:15377"/>
        <dbReference type="ChEBI" id="CHEBI:33384"/>
        <dbReference type="ChEBI" id="CHEBI:57912"/>
        <dbReference type="ChEBI" id="CHEBI:58866"/>
        <dbReference type="ChEBI" id="CHEBI:59776"/>
        <dbReference type="EC" id="4.2.1.20"/>
    </reaction>
</comment>
<evidence type="ECO:0000313" key="10">
    <source>
        <dbReference type="EMBL" id="ARW65124.1"/>
    </source>
</evidence>
<dbReference type="Pfam" id="PF00290">
    <property type="entry name" value="Trp_syntA"/>
    <property type="match status" value="1"/>
</dbReference>
<evidence type="ECO:0000256" key="5">
    <source>
        <dbReference type="ARBA" id="ARBA00023141"/>
    </source>
</evidence>
<comment type="subcellular location">
    <subcellularLocation>
        <location evidence="8">Plastid</location>
        <location evidence="8">Chloroplast</location>
    </subcellularLocation>
</comment>
<dbReference type="EC" id="4.2.1.20" evidence="8"/>